<dbReference type="OrthoDB" id="1013388at2"/>
<organism evidence="8 9">
    <name type="scientific">Porphyromonas asaccharolytica (strain ATCC 25260 / DSM 20707 / BCRC 10618 / CCUG 7834 / JCM 6326 / LMG 13178 / VPI 4198 / B440)</name>
    <name type="common">Bacteroides asaccharolyticus</name>
    <dbReference type="NCBI Taxonomy" id="879243"/>
    <lineage>
        <taxon>Bacteria</taxon>
        <taxon>Pseudomonadati</taxon>
        <taxon>Bacteroidota</taxon>
        <taxon>Bacteroidia</taxon>
        <taxon>Bacteroidales</taxon>
        <taxon>Porphyromonadaceae</taxon>
        <taxon>Porphyromonas</taxon>
    </lineage>
</organism>
<dbReference type="STRING" id="879243.Poras_0286"/>
<sequence length="328" mass="37785">MNRVHHIILPLLTLLALTTSCSKIIYEDLEECPQGVYISFYNQTPCMEAPETVGEVNGLYVFAFDLNDVLVTVKKVTGWVDLTEAYKVELPPVEKGQYSFIAWGGVADQYFTFENFVEGVTTKKDVMLRLRAENDKAISLGEHKVWQGESRVVSLPDRKEYGTVFDEVAINMLEVTNRINITLRLHKSVQDRYNIDDFDILAYSADGTYLINRRMPLDNPTLNYPGVELYRDKVARTLSFTLMELKTGYHNLLRLYNKKEKKDFLEQDLLGKVILENPNVNLECTHDFDIVLELEDKCKDCPGNNLVINIFINNYQIHSFAVNLTNRY</sequence>
<evidence type="ECO:0000256" key="1">
    <source>
        <dbReference type="ARBA" id="ARBA00004442"/>
    </source>
</evidence>
<dbReference type="EMBL" id="CP002689">
    <property type="protein sequence ID" value="AEE12240.1"/>
    <property type="molecule type" value="Genomic_DNA"/>
</dbReference>
<evidence type="ECO:0000313" key="8">
    <source>
        <dbReference type="EMBL" id="AEE12240.1"/>
    </source>
</evidence>
<keyword evidence="6" id="KW-0998">Cell outer membrane</keyword>
<evidence type="ECO:0000256" key="3">
    <source>
        <dbReference type="ARBA" id="ARBA00022729"/>
    </source>
</evidence>
<proteinExistence type="inferred from homology"/>
<evidence type="ECO:0000313" key="9">
    <source>
        <dbReference type="Proteomes" id="UP000006545"/>
    </source>
</evidence>
<evidence type="ECO:0008006" key="10">
    <source>
        <dbReference type="Google" id="ProtNLM"/>
    </source>
</evidence>
<comment type="similarity">
    <text evidence="2">Belongs to the bacteroidetes fimbrillin superfamily. FimB/Mfa2 family.</text>
</comment>
<name>F4KMC1_PORAD</name>
<protein>
    <recommendedName>
        <fullName evidence="10">Lipoprotein</fullName>
    </recommendedName>
</protein>
<keyword evidence="4" id="KW-0472">Membrane</keyword>
<dbReference type="KEGG" id="pah:Poras_0286"/>
<keyword evidence="3" id="KW-0732">Signal</keyword>
<dbReference type="eggNOG" id="ENOG5033NRG">
    <property type="taxonomic scope" value="Bacteria"/>
</dbReference>
<dbReference type="PROSITE" id="PS51257">
    <property type="entry name" value="PROKAR_LIPOPROTEIN"/>
    <property type="match status" value="1"/>
</dbReference>
<accession>F4KMC1</accession>
<dbReference type="GO" id="GO:0009279">
    <property type="term" value="C:cell outer membrane"/>
    <property type="evidence" value="ECO:0007669"/>
    <property type="project" value="UniProtKB-SubCell"/>
</dbReference>
<keyword evidence="9" id="KW-1185">Reference proteome</keyword>
<dbReference type="AlphaFoldDB" id="F4KMC1"/>
<evidence type="ECO:0000256" key="2">
    <source>
        <dbReference type="ARBA" id="ARBA00007248"/>
    </source>
</evidence>
<dbReference type="RefSeq" id="WP_004331313.1">
    <property type="nucleotide sequence ID" value="NC_015501.1"/>
</dbReference>
<evidence type="ECO:0000256" key="5">
    <source>
        <dbReference type="ARBA" id="ARBA00023139"/>
    </source>
</evidence>
<dbReference type="Pfam" id="PF08842">
    <property type="entry name" value="Mfa2"/>
    <property type="match status" value="1"/>
</dbReference>
<dbReference type="Gene3D" id="2.60.40.2100">
    <property type="match status" value="1"/>
</dbReference>
<dbReference type="InterPro" id="IPR014941">
    <property type="entry name" value="FimB/Mfa2/Mfa3"/>
</dbReference>
<evidence type="ECO:0000256" key="6">
    <source>
        <dbReference type="ARBA" id="ARBA00023237"/>
    </source>
</evidence>
<evidence type="ECO:0000256" key="7">
    <source>
        <dbReference type="ARBA" id="ARBA00023288"/>
    </source>
</evidence>
<evidence type="ECO:0000256" key="4">
    <source>
        <dbReference type="ARBA" id="ARBA00023136"/>
    </source>
</evidence>
<keyword evidence="7" id="KW-0449">Lipoprotein</keyword>
<reference evidence="9" key="1">
    <citation type="submission" date="2011-04" db="EMBL/GenBank/DDBJ databases">
        <title>The complete genome of Porphyromonas asaccharolytica DSM 20707.</title>
        <authorList>
            <person name="Lucas S."/>
            <person name="Han J."/>
            <person name="Lapidus A."/>
            <person name="Bruce D."/>
            <person name="Goodwin L."/>
            <person name="Pitluck S."/>
            <person name="Peters L."/>
            <person name="Kyrpides N."/>
            <person name="Mavromatis K."/>
            <person name="Ivanova N."/>
            <person name="Ovchinnikova G."/>
            <person name="Pagani I."/>
            <person name="Lu M."/>
            <person name="Detter J.C."/>
            <person name="Tapia R."/>
            <person name="Han C."/>
            <person name="Land M."/>
            <person name="Hauser L."/>
            <person name="Markowitz V."/>
            <person name="Cheng J.-F."/>
            <person name="Hugenholtz P."/>
            <person name="Woyke T."/>
            <person name="Wu D."/>
            <person name="Gronow S."/>
            <person name="Wellnitz S."/>
            <person name="Brambilla E."/>
            <person name="Klenk H.-P."/>
            <person name="Eisen J.A."/>
        </authorList>
    </citation>
    <scope>NUCLEOTIDE SEQUENCE [LARGE SCALE GENOMIC DNA]</scope>
    <source>
        <strain evidence="9">ATCC 25260 / DSM 20707 / VPI 4198</strain>
    </source>
</reference>
<dbReference type="Proteomes" id="UP000006545">
    <property type="component" value="Chromosome"/>
</dbReference>
<gene>
    <name evidence="8" type="ordered locus">Poras_0286</name>
</gene>
<comment type="subcellular location">
    <subcellularLocation>
        <location evidence="1">Cell outer membrane</location>
    </subcellularLocation>
</comment>
<keyword evidence="5" id="KW-0564">Palmitate</keyword>
<dbReference type="HOGENOM" id="CLU_862377_0_0_10"/>